<gene>
    <name evidence="2" type="ORF">J2X86_002428</name>
</gene>
<evidence type="ECO:0000256" key="1">
    <source>
        <dbReference type="SAM" id="Phobius"/>
    </source>
</evidence>
<keyword evidence="1" id="KW-1133">Transmembrane helix</keyword>
<proteinExistence type="predicted"/>
<feature type="transmembrane region" description="Helical" evidence="1">
    <location>
        <begin position="51"/>
        <end position="70"/>
    </location>
</feature>
<name>A0AAW8LF28_ACILW</name>
<comment type="caution">
    <text evidence="2">The sequence shown here is derived from an EMBL/GenBank/DDBJ whole genome shotgun (WGS) entry which is preliminary data.</text>
</comment>
<accession>A0AAW8LF28</accession>
<protein>
    <submittedName>
        <fullName evidence="2">Uncharacterized protein</fullName>
    </submittedName>
</protein>
<evidence type="ECO:0000313" key="3">
    <source>
        <dbReference type="Proteomes" id="UP001262767"/>
    </source>
</evidence>
<reference evidence="2" key="1">
    <citation type="submission" date="2023-07" db="EMBL/GenBank/DDBJ databases">
        <title>Sorghum-associated microbial communities from plants grown in Nebraska, USA.</title>
        <authorList>
            <person name="Schachtman D."/>
        </authorList>
    </citation>
    <scope>NUCLEOTIDE SEQUENCE</scope>
    <source>
        <strain evidence="2">BE44</strain>
    </source>
</reference>
<sequence>MSLHWVGALPFSLFVLLSLFVFSGVVLMYKAVGILALTFERQANSKIFKPLFFLIAYSLMTVLFRQAISLGMITFKSESIEFFVNVSLGLVHAAVAVFLLYKILHDSKVIHRNY</sequence>
<feature type="transmembrane region" description="Helical" evidence="1">
    <location>
        <begin position="12"/>
        <end position="39"/>
    </location>
</feature>
<dbReference type="RefSeq" id="WP_310077869.1">
    <property type="nucleotide sequence ID" value="NZ_JAVDSC010000012.1"/>
</dbReference>
<feature type="transmembrane region" description="Helical" evidence="1">
    <location>
        <begin position="82"/>
        <end position="104"/>
    </location>
</feature>
<dbReference type="Proteomes" id="UP001262767">
    <property type="component" value="Unassembled WGS sequence"/>
</dbReference>
<keyword evidence="1" id="KW-0472">Membrane</keyword>
<organism evidence="2 3">
    <name type="scientific">Acinetobacter lwoffii</name>
    <dbReference type="NCBI Taxonomy" id="28090"/>
    <lineage>
        <taxon>Bacteria</taxon>
        <taxon>Pseudomonadati</taxon>
        <taxon>Pseudomonadota</taxon>
        <taxon>Gammaproteobacteria</taxon>
        <taxon>Moraxellales</taxon>
        <taxon>Moraxellaceae</taxon>
        <taxon>Acinetobacter</taxon>
    </lineage>
</organism>
<dbReference type="AlphaFoldDB" id="A0AAW8LF28"/>
<keyword evidence="1" id="KW-0812">Transmembrane</keyword>
<evidence type="ECO:0000313" key="2">
    <source>
        <dbReference type="EMBL" id="MDR6630373.1"/>
    </source>
</evidence>
<dbReference type="EMBL" id="JAVDSC010000012">
    <property type="protein sequence ID" value="MDR6630373.1"/>
    <property type="molecule type" value="Genomic_DNA"/>
</dbReference>